<dbReference type="EMBL" id="CP072943">
    <property type="protein sequence ID" value="QTX32568.1"/>
    <property type="molecule type" value="Genomic_DNA"/>
</dbReference>
<dbReference type="Proteomes" id="UP000671879">
    <property type="component" value="Chromosome"/>
</dbReference>
<organism evidence="2 3">
    <name type="scientific">Aminithiophilus ramosus</name>
    <dbReference type="NCBI Taxonomy" id="3029084"/>
    <lineage>
        <taxon>Bacteria</taxon>
        <taxon>Thermotogati</taxon>
        <taxon>Synergistota</taxon>
        <taxon>Synergistia</taxon>
        <taxon>Synergistales</taxon>
        <taxon>Aminithiophilaceae</taxon>
        <taxon>Aminithiophilus</taxon>
    </lineage>
</organism>
<keyword evidence="3" id="KW-1185">Reference proteome</keyword>
<sequence length="263" mass="29009">MLSLFNGRTLRTALAVAAFSLSALPAAQAHDFWVNAAEPVGGIVKAEIGYGHDFPKAEPIPEDRVHLFDALQLVTPKGAMKLDQVGENYAFQGRADLQRGSYLVLGTYFPTFWSKGEGGWSQTNRLQRPDATYCEEVLMFAKTVLNVDGGRDDAFISKPAGQGLEIVPLVNPAKVRTGEKFPVQVFYKGKPAKTVKVEAVFAGFSDKEYKAFQGRTDLEGKIDIIPLKAGQWFAEVEYSEPHPDKTKADDLIYLSTLSFRIDD</sequence>
<dbReference type="AlphaFoldDB" id="A0A9Q7ACY0"/>
<keyword evidence="1" id="KW-0732">Signal</keyword>
<dbReference type="InterPro" id="IPR019613">
    <property type="entry name" value="DUF4198"/>
</dbReference>
<dbReference type="Pfam" id="PF10670">
    <property type="entry name" value="DUF4198"/>
    <property type="match status" value="1"/>
</dbReference>
<reference evidence="3" key="1">
    <citation type="submission" date="2021-04" db="EMBL/GenBank/DDBJ databases">
        <title>A novel Synergistetes isolate from a pyrite-forming mixed culture.</title>
        <authorList>
            <person name="Bunk B."/>
            <person name="Sproer C."/>
            <person name="Spring S."/>
            <person name="Pester M."/>
        </authorList>
    </citation>
    <scope>NUCLEOTIDE SEQUENCE [LARGE SCALE GENOMIC DNA]</scope>
    <source>
        <strain evidence="3">J.5.4.2-T.3.5.2</strain>
    </source>
</reference>
<accession>A0A9Q7ACY0</accession>
<name>A0A9Q7ACY0_9BACT</name>
<dbReference type="RefSeq" id="WP_274373812.1">
    <property type="nucleotide sequence ID" value="NZ_CP072943.1"/>
</dbReference>
<proteinExistence type="predicted"/>
<evidence type="ECO:0000313" key="3">
    <source>
        <dbReference type="Proteomes" id="UP000671879"/>
    </source>
</evidence>
<evidence type="ECO:0000256" key="1">
    <source>
        <dbReference type="SAM" id="SignalP"/>
    </source>
</evidence>
<gene>
    <name evidence="2" type="ORF">KAR29_01080</name>
</gene>
<dbReference type="KEGG" id="aram:KAR29_01080"/>
<feature type="chain" id="PRO_5040195163" evidence="1">
    <location>
        <begin position="30"/>
        <end position="263"/>
    </location>
</feature>
<feature type="signal peptide" evidence="1">
    <location>
        <begin position="1"/>
        <end position="29"/>
    </location>
</feature>
<evidence type="ECO:0000313" key="2">
    <source>
        <dbReference type="EMBL" id="QTX32568.1"/>
    </source>
</evidence>
<protein>
    <submittedName>
        <fullName evidence="2">DUF4198 domain-containing protein</fullName>
    </submittedName>
</protein>